<organism evidence="1 2">
    <name type="scientific">Punica granatum</name>
    <name type="common">Pomegranate</name>
    <dbReference type="NCBI Taxonomy" id="22663"/>
    <lineage>
        <taxon>Eukaryota</taxon>
        <taxon>Viridiplantae</taxon>
        <taxon>Streptophyta</taxon>
        <taxon>Embryophyta</taxon>
        <taxon>Tracheophyta</taxon>
        <taxon>Spermatophyta</taxon>
        <taxon>Magnoliopsida</taxon>
        <taxon>eudicotyledons</taxon>
        <taxon>Gunneridae</taxon>
        <taxon>Pentapetalae</taxon>
        <taxon>rosids</taxon>
        <taxon>malvids</taxon>
        <taxon>Myrtales</taxon>
        <taxon>Lythraceae</taxon>
        <taxon>Punica</taxon>
    </lineage>
</organism>
<gene>
    <name evidence="1" type="ORF">CRG98_043372</name>
</gene>
<keyword evidence="2" id="KW-1185">Reference proteome</keyword>
<evidence type="ECO:0000313" key="2">
    <source>
        <dbReference type="Proteomes" id="UP000233551"/>
    </source>
</evidence>
<sequence>MYRRLLQGLVGGEDAAMVVPGVKKPLGRRRRQKTRQARHSKGIVACTPFLPLQPDMCVCAVGVHRTPEIRRTKPRRPEL</sequence>
<comment type="caution">
    <text evidence="1">The sequence shown here is derived from an EMBL/GenBank/DDBJ whole genome shotgun (WGS) entry which is preliminary data.</text>
</comment>
<dbReference type="EMBL" id="PGOL01004950">
    <property type="protein sequence ID" value="PKI36220.1"/>
    <property type="molecule type" value="Genomic_DNA"/>
</dbReference>
<dbReference type="AlphaFoldDB" id="A0A2I0HXG7"/>
<dbReference type="Proteomes" id="UP000233551">
    <property type="component" value="Unassembled WGS sequence"/>
</dbReference>
<accession>A0A2I0HXG7</accession>
<evidence type="ECO:0000313" key="1">
    <source>
        <dbReference type="EMBL" id="PKI36220.1"/>
    </source>
</evidence>
<proteinExistence type="predicted"/>
<protein>
    <submittedName>
        <fullName evidence="1">Uncharacterized protein</fullName>
    </submittedName>
</protein>
<name>A0A2I0HXG7_PUNGR</name>
<reference evidence="1 2" key="1">
    <citation type="submission" date="2017-11" db="EMBL/GenBank/DDBJ databases">
        <title>De-novo sequencing of pomegranate (Punica granatum L.) genome.</title>
        <authorList>
            <person name="Akparov Z."/>
            <person name="Amiraslanov A."/>
            <person name="Hajiyeva S."/>
            <person name="Abbasov M."/>
            <person name="Kaur K."/>
            <person name="Hamwieh A."/>
            <person name="Solovyev V."/>
            <person name="Salamov A."/>
            <person name="Braich B."/>
            <person name="Kosarev P."/>
            <person name="Mahmoud A."/>
            <person name="Hajiyev E."/>
            <person name="Babayeva S."/>
            <person name="Izzatullayeva V."/>
            <person name="Mammadov A."/>
            <person name="Mammadov A."/>
            <person name="Sharifova S."/>
            <person name="Ojaghi J."/>
            <person name="Eynullazada K."/>
            <person name="Bayramov B."/>
            <person name="Abdulazimova A."/>
            <person name="Shahmuradov I."/>
        </authorList>
    </citation>
    <scope>NUCLEOTIDE SEQUENCE [LARGE SCALE GENOMIC DNA]</scope>
    <source>
        <strain evidence="2">cv. AG2017</strain>
        <tissue evidence="1">Leaf</tissue>
    </source>
</reference>